<dbReference type="PANTHER" id="PTHR23086">
    <property type="entry name" value="PHOSPHATIDYLINOSITOL-4-PHOSPHATE 5-KINASE"/>
    <property type="match status" value="1"/>
</dbReference>
<dbReference type="SMART" id="SM00330">
    <property type="entry name" value="PIPKc"/>
    <property type="match status" value="1"/>
</dbReference>
<dbReference type="Gene3D" id="3.30.800.10">
    <property type="entry name" value="Phosphatidylinositol Phosphate Kinase II Beta"/>
    <property type="match status" value="1"/>
</dbReference>
<dbReference type="Pfam" id="PF01504">
    <property type="entry name" value="PIP5K"/>
    <property type="match status" value="1"/>
</dbReference>
<evidence type="ECO:0000256" key="2">
    <source>
        <dbReference type="ARBA" id="ARBA00022777"/>
    </source>
</evidence>
<dbReference type="Proteomes" id="UP000467840">
    <property type="component" value="Chromosome 15"/>
</dbReference>
<dbReference type="PANTHER" id="PTHR23086:SF111">
    <property type="entry name" value="PHOSPHATIDYLINOSITOL 4-PHOSPHATE 5-KINASE 10"/>
    <property type="match status" value="1"/>
</dbReference>
<keyword evidence="3" id="KW-0067">ATP-binding</keyword>
<dbReference type="InterPro" id="IPR027483">
    <property type="entry name" value="PInositol-4-P-4/5-kinase_C_sf"/>
</dbReference>
<sequence>MLVRLNMAELREKFTAAFRDVRTKRIQYYLDESSQVVPGKLTELEWKDYCPDVFRNIQEMNSVNHADYMMLLCANNILREVSLPGKAGRVFVLSTNDHIVIKTLKKSELKQSDISTNIPVGNLGCPSKLLFPYDEISIFCNPHIVWTSLRSLNGRSFHCVSTGCSSSTDTVDSRSSNSDTNSISSLLEFENTRLSSVICQVPDSGEFKFGSAMPARAVRKRMPETENAKEPESIKVVLYFAVVDIYQRYTMIKRFEHLYKSLHHDPKLISAVNCKDYSSRFQNYLEQIFLPENSDS</sequence>
<proteinExistence type="predicted"/>
<dbReference type="GO" id="GO:0005886">
    <property type="term" value="C:plasma membrane"/>
    <property type="evidence" value="ECO:0007669"/>
    <property type="project" value="TreeGrafter"/>
</dbReference>
<organism evidence="5 6">
    <name type="scientific">Hevea brasiliensis</name>
    <name type="common">Para rubber tree</name>
    <name type="synonym">Siphonia brasiliensis</name>
    <dbReference type="NCBI Taxonomy" id="3981"/>
    <lineage>
        <taxon>Eukaryota</taxon>
        <taxon>Viridiplantae</taxon>
        <taxon>Streptophyta</taxon>
        <taxon>Embryophyta</taxon>
        <taxon>Tracheophyta</taxon>
        <taxon>Spermatophyta</taxon>
        <taxon>Magnoliopsida</taxon>
        <taxon>eudicotyledons</taxon>
        <taxon>Gunneridae</taxon>
        <taxon>Pentapetalae</taxon>
        <taxon>rosids</taxon>
        <taxon>fabids</taxon>
        <taxon>Malpighiales</taxon>
        <taxon>Euphorbiaceae</taxon>
        <taxon>Crotonoideae</taxon>
        <taxon>Micrandreae</taxon>
        <taxon>Hevea</taxon>
    </lineage>
</organism>
<dbReference type="Gene3D" id="3.30.810.10">
    <property type="entry name" value="2-Layer Sandwich"/>
    <property type="match status" value="1"/>
</dbReference>
<gene>
    <name evidence="5" type="ORF">GH714_038562</name>
</gene>
<accession>A0A6A6MN89</accession>
<dbReference type="InterPro" id="IPR002498">
    <property type="entry name" value="PInositol-4-P-4/5-kinase_core"/>
</dbReference>
<dbReference type="InterPro" id="IPR023610">
    <property type="entry name" value="PInositol-4/5-P-5/4-kinase"/>
</dbReference>
<keyword evidence="3" id="KW-0808">Transferase</keyword>
<dbReference type="AlphaFoldDB" id="A0A6A6MN89"/>
<evidence type="ECO:0000313" key="5">
    <source>
        <dbReference type="EMBL" id="KAF2315242.1"/>
    </source>
</evidence>
<dbReference type="PROSITE" id="PS51455">
    <property type="entry name" value="PIPK"/>
    <property type="match status" value="1"/>
</dbReference>
<reference evidence="5 6" key="1">
    <citation type="journal article" date="2020" name="Mol. Plant">
        <title>The Chromosome-Based Rubber Tree Genome Provides New Insights into Spurge Genome Evolution and Rubber Biosynthesis.</title>
        <authorList>
            <person name="Liu J."/>
            <person name="Shi C."/>
            <person name="Shi C.C."/>
            <person name="Li W."/>
            <person name="Zhang Q.J."/>
            <person name="Zhang Y."/>
            <person name="Li K."/>
            <person name="Lu H.F."/>
            <person name="Shi C."/>
            <person name="Zhu S.T."/>
            <person name="Xiao Z.Y."/>
            <person name="Nan H."/>
            <person name="Yue Y."/>
            <person name="Zhu X.G."/>
            <person name="Wu Y."/>
            <person name="Hong X.N."/>
            <person name="Fan G.Y."/>
            <person name="Tong Y."/>
            <person name="Zhang D."/>
            <person name="Mao C.L."/>
            <person name="Liu Y.L."/>
            <person name="Hao S.J."/>
            <person name="Liu W.Q."/>
            <person name="Lv M.Q."/>
            <person name="Zhang H.B."/>
            <person name="Liu Y."/>
            <person name="Hu-Tang G.R."/>
            <person name="Wang J.P."/>
            <person name="Wang J.H."/>
            <person name="Sun Y.H."/>
            <person name="Ni S.B."/>
            <person name="Chen W.B."/>
            <person name="Zhang X.C."/>
            <person name="Jiao Y.N."/>
            <person name="Eichler E.E."/>
            <person name="Li G.H."/>
            <person name="Liu X."/>
            <person name="Gao L.Z."/>
        </authorList>
    </citation>
    <scope>NUCLEOTIDE SEQUENCE [LARGE SCALE GENOMIC DNA]</scope>
    <source>
        <strain evidence="6">cv. GT1</strain>
        <tissue evidence="5">Leaf</tissue>
    </source>
</reference>
<evidence type="ECO:0000313" key="6">
    <source>
        <dbReference type="Proteomes" id="UP000467840"/>
    </source>
</evidence>
<evidence type="ECO:0000259" key="4">
    <source>
        <dbReference type="PROSITE" id="PS51455"/>
    </source>
</evidence>
<keyword evidence="3" id="KW-0547">Nucleotide-binding</keyword>
<keyword evidence="2 3" id="KW-0418">Kinase</keyword>
<dbReference type="InterPro" id="IPR027484">
    <property type="entry name" value="PInositol-4-P-5-kinase_N"/>
</dbReference>
<evidence type="ECO:0000256" key="3">
    <source>
        <dbReference type="PROSITE-ProRule" id="PRU00781"/>
    </source>
</evidence>
<dbReference type="EMBL" id="JAAGAX010000005">
    <property type="protein sequence ID" value="KAF2315242.1"/>
    <property type="molecule type" value="Genomic_DNA"/>
</dbReference>
<name>A0A6A6MN89_HEVBR</name>
<protein>
    <recommendedName>
        <fullName evidence="1">1-phosphatidylinositol-4-phosphate 5-kinase</fullName>
        <ecNumber evidence="1">2.7.1.68</ecNumber>
    </recommendedName>
</protein>
<evidence type="ECO:0000256" key="1">
    <source>
        <dbReference type="ARBA" id="ARBA00012172"/>
    </source>
</evidence>
<dbReference type="SUPFAM" id="SSF56104">
    <property type="entry name" value="SAICAR synthase-like"/>
    <property type="match status" value="2"/>
</dbReference>
<dbReference type="GO" id="GO:0046854">
    <property type="term" value="P:phosphatidylinositol phosphate biosynthetic process"/>
    <property type="evidence" value="ECO:0007669"/>
    <property type="project" value="TreeGrafter"/>
</dbReference>
<comment type="caution">
    <text evidence="5">The sequence shown here is derived from an EMBL/GenBank/DDBJ whole genome shotgun (WGS) entry which is preliminary data.</text>
</comment>
<keyword evidence="6" id="KW-1185">Reference proteome</keyword>
<dbReference type="GO" id="GO:0005524">
    <property type="term" value="F:ATP binding"/>
    <property type="evidence" value="ECO:0007669"/>
    <property type="project" value="UniProtKB-UniRule"/>
</dbReference>
<feature type="domain" description="PIPK" evidence="4">
    <location>
        <begin position="1"/>
        <end position="289"/>
    </location>
</feature>
<dbReference type="EC" id="2.7.1.68" evidence="1"/>
<dbReference type="GO" id="GO:0016308">
    <property type="term" value="F:1-phosphatidylinositol-4-phosphate 5-kinase activity"/>
    <property type="evidence" value="ECO:0007669"/>
    <property type="project" value="UniProtKB-EC"/>
</dbReference>